<dbReference type="Gene3D" id="2.130.10.120">
    <property type="entry name" value="Prolyl oligopeptidase, N-terminal domain"/>
    <property type="match status" value="1"/>
</dbReference>
<dbReference type="Gene3D" id="3.40.50.1820">
    <property type="entry name" value="alpha/beta hydrolase"/>
    <property type="match status" value="1"/>
</dbReference>
<evidence type="ECO:0000256" key="5">
    <source>
        <dbReference type="ARBA" id="ARBA00060121"/>
    </source>
</evidence>
<dbReference type="FunFam" id="3.40.50.1820:FF:000005">
    <property type="entry name" value="Prolyl endopeptidase"/>
    <property type="match status" value="1"/>
</dbReference>
<evidence type="ECO:0000256" key="3">
    <source>
        <dbReference type="ARBA" id="ARBA00022801"/>
    </source>
</evidence>
<keyword evidence="4" id="KW-0720">Serine protease</keyword>
<dbReference type="PRINTS" id="PR00862">
    <property type="entry name" value="PROLIGOPTASE"/>
</dbReference>
<evidence type="ECO:0000256" key="1">
    <source>
        <dbReference type="ARBA" id="ARBA00005228"/>
    </source>
</evidence>
<dbReference type="SUPFAM" id="SSF50993">
    <property type="entry name" value="Peptidase/esterase 'gauge' domain"/>
    <property type="match status" value="1"/>
</dbReference>
<dbReference type="PANTHER" id="PTHR11757:SF19">
    <property type="entry name" value="PROLYL ENDOPEPTIDASE-LIKE"/>
    <property type="match status" value="1"/>
</dbReference>
<protein>
    <recommendedName>
        <fullName evidence="6">Proline-specific endopeptidase</fullName>
    </recommendedName>
</protein>
<evidence type="ECO:0000256" key="2">
    <source>
        <dbReference type="ARBA" id="ARBA00022670"/>
    </source>
</evidence>
<evidence type="ECO:0000313" key="9">
    <source>
        <dbReference type="EMBL" id="HDR51460.1"/>
    </source>
</evidence>
<feature type="domain" description="Peptidase S9 prolyl oligopeptidase catalytic" evidence="7">
    <location>
        <begin position="485"/>
        <end position="700"/>
    </location>
</feature>
<sequence>MKRLIFTFLVVFLFLAGCNTKEKTAPPKAKKIPMELTIHGHTRVDNYYWLRERENPEVIEFLEAENAYKEEVMAHTEAFQEDLFEEIKSKIKQEDESVPYKKNGYYYYSRTIPETEYFLVCRKKGSLDAGEEIMLDVNQMAEGYDYYQLGGTAVSPDNKMLAFSVDTVSRRKYTIYFKNLETGEILKDAIPLTSGGIVWANDNKTVYYVLKDDVTLRSERIMKHTLGTPFEDDEEVFYEKDETFSVFIYKTKSEKYLIIGSESTLTSEYRFLDANNPGGEFKIIQPRTRGLEYSVEHFGNDFYIRTNLDALNFKLVKTPVTATTKENWQEVISHREDVYFSDFEIMKDYLVVSERKEGITQLRVMPWEGASEYYIGFNEEIYTVRGNVNLDFDTEVFRFSYTSLTTPNSIFDFNLKSKERTLLKEEEVLGGFDKNNYETKRIYAIAMDGTQIPMSLVYRKGLQKNGNNPALIYGYGSYGYTMDPTFRLSILPLLDRGFVYAIAHIRGGQINGRAWYEDGKLLNKMNTFTDFNDCAQHLVNAGYTKKEKLFAKGGSAGGLLMGACINMRPDLYKGVIANVPFVDVVTTMLDETIPLTTSEYDEWGNPNDEKYYHYMLSYSPYDNVKPQEYPALLVTTGLHDSQVQYWEPAKWVARLREMKTDDNPLIFHINMDYGHGGASGRFQWIKDTALEYAFMFDLLGIE</sequence>
<comment type="function">
    <text evidence="5">Cleaves peptide bonds on the C-terminal side of prolyl residues within peptides that are up to approximately 30 amino acids long. Has an absolute requirement for an X-Pro bond in the trans configuration immediately preceding the Pro-Y scissible bond.</text>
</comment>
<dbReference type="Proteomes" id="UP000886047">
    <property type="component" value="Unassembled WGS sequence"/>
</dbReference>
<dbReference type="InterPro" id="IPR023302">
    <property type="entry name" value="Pept_S9A_N"/>
</dbReference>
<evidence type="ECO:0000259" key="7">
    <source>
        <dbReference type="Pfam" id="PF00326"/>
    </source>
</evidence>
<dbReference type="SUPFAM" id="SSF53474">
    <property type="entry name" value="alpha/beta-Hydrolases"/>
    <property type="match status" value="1"/>
</dbReference>
<organism evidence="9">
    <name type="scientific">Mariniphaga anaerophila</name>
    <dbReference type="NCBI Taxonomy" id="1484053"/>
    <lineage>
        <taxon>Bacteria</taxon>
        <taxon>Pseudomonadati</taxon>
        <taxon>Bacteroidota</taxon>
        <taxon>Bacteroidia</taxon>
        <taxon>Marinilabiliales</taxon>
        <taxon>Prolixibacteraceae</taxon>
        <taxon>Mariniphaga</taxon>
    </lineage>
</organism>
<feature type="domain" description="Peptidase S9A N-terminal" evidence="8">
    <location>
        <begin position="29"/>
        <end position="425"/>
    </location>
</feature>
<gene>
    <name evidence="9" type="ORF">ENN90_07555</name>
</gene>
<accession>A0A831LUE5</accession>
<dbReference type="GO" id="GO:0006508">
    <property type="term" value="P:proteolysis"/>
    <property type="evidence" value="ECO:0007669"/>
    <property type="project" value="UniProtKB-KW"/>
</dbReference>
<dbReference type="EMBL" id="DSDK01000413">
    <property type="protein sequence ID" value="HDR51460.1"/>
    <property type="molecule type" value="Genomic_DNA"/>
</dbReference>
<proteinExistence type="inferred from homology"/>
<comment type="similarity">
    <text evidence="1">Belongs to the peptidase S9A family.</text>
</comment>
<dbReference type="AlphaFoldDB" id="A0A831LUE5"/>
<dbReference type="Pfam" id="PF02897">
    <property type="entry name" value="Peptidase_S9_N"/>
    <property type="match status" value="1"/>
</dbReference>
<keyword evidence="2" id="KW-0645">Protease</keyword>
<evidence type="ECO:0000259" key="8">
    <source>
        <dbReference type="Pfam" id="PF02897"/>
    </source>
</evidence>
<dbReference type="PANTHER" id="PTHR11757">
    <property type="entry name" value="PROTEASE FAMILY S9A OLIGOPEPTIDASE"/>
    <property type="match status" value="1"/>
</dbReference>
<dbReference type="InterPro" id="IPR029058">
    <property type="entry name" value="AB_hydrolase_fold"/>
</dbReference>
<comment type="caution">
    <text evidence="9">The sequence shown here is derived from an EMBL/GenBank/DDBJ whole genome shotgun (WGS) entry which is preliminary data.</text>
</comment>
<dbReference type="PROSITE" id="PS51257">
    <property type="entry name" value="PROKAR_LIPOPROTEIN"/>
    <property type="match status" value="1"/>
</dbReference>
<reference evidence="9" key="1">
    <citation type="journal article" date="2020" name="mSystems">
        <title>Genome- and Community-Level Interaction Insights into Carbon Utilization and Element Cycling Functions of Hydrothermarchaeota in Hydrothermal Sediment.</title>
        <authorList>
            <person name="Zhou Z."/>
            <person name="Liu Y."/>
            <person name="Xu W."/>
            <person name="Pan J."/>
            <person name="Luo Z.H."/>
            <person name="Li M."/>
        </authorList>
    </citation>
    <scope>NUCLEOTIDE SEQUENCE [LARGE SCALE GENOMIC DNA]</scope>
    <source>
        <strain evidence="9">SpSt-1217</strain>
    </source>
</reference>
<dbReference type="Pfam" id="PF00326">
    <property type="entry name" value="Peptidase_S9"/>
    <property type="match status" value="1"/>
</dbReference>
<dbReference type="InterPro" id="IPR002470">
    <property type="entry name" value="Peptidase_S9A"/>
</dbReference>
<dbReference type="GO" id="GO:0004252">
    <property type="term" value="F:serine-type endopeptidase activity"/>
    <property type="evidence" value="ECO:0007669"/>
    <property type="project" value="InterPro"/>
</dbReference>
<keyword evidence="3" id="KW-0378">Hydrolase</keyword>
<dbReference type="InterPro" id="IPR051543">
    <property type="entry name" value="Serine_Peptidase_S9A"/>
</dbReference>
<evidence type="ECO:0000256" key="4">
    <source>
        <dbReference type="ARBA" id="ARBA00022825"/>
    </source>
</evidence>
<evidence type="ECO:0000256" key="6">
    <source>
        <dbReference type="ARBA" id="ARBA00081187"/>
    </source>
</evidence>
<dbReference type="InterPro" id="IPR001375">
    <property type="entry name" value="Peptidase_S9_cat"/>
</dbReference>
<name>A0A831LUE5_9BACT</name>